<reference evidence="2 3" key="1">
    <citation type="journal article" date="2016" name="Int. J. Syst. Evol. Microbiol.">
        <title>Panacibacter ginsenosidivorans gen. nov., sp. nov., with ginsenoside converting activity isolated from soil of a ginseng field.</title>
        <authorList>
            <person name="Siddiqi M.Z."/>
            <person name="Muhammad Shafi S."/>
            <person name="Choi K.D."/>
            <person name="Im W.T."/>
        </authorList>
    </citation>
    <scope>NUCLEOTIDE SEQUENCE [LARGE SCALE GENOMIC DNA]</scope>
    <source>
        <strain evidence="2 3">Gsoil1550</strain>
    </source>
</reference>
<feature type="signal peptide" evidence="1">
    <location>
        <begin position="1"/>
        <end position="22"/>
    </location>
</feature>
<dbReference type="KEGG" id="pgin:FRZ67_18900"/>
<accession>A0A5B8VCM0</accession>
<evidence type="ECO:0000313" key="3">
    <source>
        <dbReference type="Proteomes" id="UP000321533"/>
    </source>
</evidence>
<dbReference type="AlphaFoldDB" id="A0A5B8VCM0"/>
<sequence>MKKWTVMIIALCFFAGSFKARAQEYEIQQLLLDIEKLAQLKGILSDMYKGYEILSNGYGAIKDISEGNFNLHNDFLNSLLEVNPVVKNYKRVADIFYYESLIVKTAGNAVKNFQASDMFSPEELDYMSTVYNNLLDASAKNVEDLLTIITAQQLRMSDEERLEGIDRIYNEVQDKLLFLQHFNGGTSVLAAQRKNEWWNIEKNKILFGLPK</sequence>
<dbReference type="EMBL" id="CP042435">
    <property type="protein sequence ID" value="QEC69277.1"/>
    <property type="molecule type" value="Genomic_DNA"/>
</dbReference>
<name>A0A5B8VCM0_9BACT</name>
<feature type="chain" id="PRO_5022873487" evidence="1">
    <location>
        <begin position="23"/>
        <end position="211"/>
    </location>
</feature>
<protein>
    <submittedName>
        <fullName evidence="2">TerB family tellurite resistance protein</fullName>
    </submittedName>
</protein>
<gene>
    <name evidence="2" type="ORF">FRZ67_18900</name>
</gene>
<evidence type="ECO:0000256" key="1">
    <source>
        <dbReference type="SAM" id="SignalP"/>
    </source>
</evidence>
<dbReference type="RefSeq" id="WP_147192154.1">
    <property type="nucleotide sequence ID" value="NZ_CP042435.1"/>
</dbReference>
<proteinExistence type="predicted"/>
<dbReference type="Proteomes" id="UP000321533">
    <property type="component" value="Chromosome"/>
</dbReference>
<organism evidence="2 3">
    <name type="scientific">Panacibacter ginsenosidivorans</name>
    <dbReference type="NCBI Taxonomy" id="1813871"/>
    <lineage>
        <taxon>Bacteria</taxon>
        <taxon>Pseudomonadati</taxon>
        <taxon>Bacteroidota</taxon>
        <taxon>Chitinophagia</taxon>
        <taxon>Chitinophagales</taxon>
        <taxon>Chitinophagaceae</taxon>
        <taxon>Panacibacter</taxon>
    </lineage>
</organism>
<keyword evidence="3" id="KW-1185">Reference proteome</keyword>
<evidence type="ECO:0000313" key="2">
    <source>
        <dbReference type="EMBL" id="QEC69277.1"/>
    </source>
</evidence>
<keyword evidence="1" id="KW-0732">Signal</keyword>
<dbReference type="OrthoDB" id="826958at2"/>